<evidence type="ECO:0000313" key="2">
    <source>
        <dbReference type="EMBL" id="MDN4597580.1"/>
    </source>
</evidence>
<gene>
    <name evidence="2" type="ORF">P5G59_10550</name>
</gene>
<dbReference type="EMBL" id="JAROCB010000002">
    <property type="protein sequence ID" value="MDN4597580.1"/>
    <property type="molecule type" value="Genomic_DNA"/>
</dbReference>
<dbReference type="InterPro" id="IPR041664">
    <property type="entry name" value="AAA_16"/>
</dbReference>
<evidence type="ECO:0000313" key="3">
    <source>
        <dbReference type="Proteomes" id="UP001174210"/>
    </source>
</evidence>
<organism evidence="2 3">
    <name type="scientific">Leifsonia virtsii</name>
    <dbReference type="NCBI Taxonomy" id="3035915"/>
    <lineage>
        <taxon>Bacteria</taxon>
        <taxon>Bacillati</taxon>
        <taxon>Actinomycetota</taxon>
        <taxon>Actinomycetes</taxon>
        <taxon>Micrococcales</taxon>
        <taxon>Microbacteriaceae</taxon>
        <taxon>Leifsonia</taxon>
    </lineage>
</organism>
<evidence type="ECO:0000259" key="1">
    <source>
        <dbReference type="Pfam" id="PF13191"/>
    </source>
</evidence>
<keyword evidence="2" id="KW-0067">ATP-binding</keyword>
<dbReference type="Proteomes" id="UP001174210">
    <property type="component" value="Unassembled WGS sequence"/>
</dbReference>
<dbReference type="Gene3D" id="3.40.50.300">
    <property type="entry name" value="P-loop containing nucleotide triphosphate hydrolases"/>
    <property type="match status" value="1"/>
</dbReference>
<keyword evidence="2" id="KW-0547">Nucleotide-binding</keyword>
<sequence>MKASGLAKAHRGYQYQDLIAALALVDALLQRTVDTIIDRKLFAGDLFDDLTITSSSGRQRLQLKHSAGPNTELNLTTFTGNSRGIRIDLVISSVLQDRATFPQEADATLYRLVFTEALSSSGELAGLLRPATLSHSSPLVGLSNTTRRFDPTRLWQMKAQKAEGGSLGSVLSGLPSLTEDDLHWVCDHLLVETSALEFSGDLTAPGPAEELLLDRVRDEVGAGSYPNADLTPVDVAAQLIMAAVSARTGLDDTTAATLIRRTRLRTDFGAVTAATPVTPGREVGRHMLVTDLVGKIKSRSSSGGVLVIVGPPGQGKSWVSDQVGERLEAEGWLVAEHYCFLGEADLERDDRVLLDAIFGSLIARLADRDGKLILENFPRFAADRNTLQQSLRTATRDGKRKVALVVDGLDHISRVMRTHRSSNPSLVVCEALAQLELPENVVLVVLSQPGEHLAPFTEAERSELPGMTRAELDELSNLLLGETTEGETEQGHYLDELDARSGGNALYATYLVFEASRRDVGRYPTRADLISALPPFDGTLKNYYEYLYAEMDAEGWVVAEELAVANFAMTREELEQLRNPSRVENALRVMAPVLRVQVSSGIRFYHESFGRFVRERLAEHPAEVSALLETISTWLMKRGIFEDSRAYRWLLPTLAEQERHDELVALIDDAFVETSIANAFSARAINANLARASESAAILMDWPGLVRLIQMAAAVNTYDFDRFETLVDFSDVQAAFIDPQHIADRLSDGDRLVVSGRQGLLRCAALDAAGAVAPWTDCLSAFERDDHNVRRGGADDQQVGLALLRGRLRLATPDHSVDGLKWKAIAKFVDSIGAPVSGVVDVISDVVGLEQIPALAKHSKDGTRLLIELAQRLPEYREMALERLRTTPQESTGLANIALAFGLNPTEMWPEISKLRDHLLMLTRTVIGGTSASQLDHLDRWLDSCAYAARLDPVGLATAEALVGGDGWYRCWLEFAIALVRAECEEPTLRGGLALDAIRILENETNPFKGKPRATDLYSAHETIAATITRALHLVDADQLADALDILGRVSNFTTTIGMGFQGGPLLPEVLASIAENVSPENGRSILRSHLLKAVADVGADVMYPEVAVYHLRLARLELRDGAKDAAAEHWNRALSLLTAYGSHKDPTVYELTEPLEGLIEIDLSAVREFIQRLQPITLAVEHHTDGRGTSRTHADWWKEVARADPTWLIDLALPELADHVNSSHWALHRAVEEVWTFHHGKADPRISAAVRVAVETPLIDADPADLSRYLESKLFDEPGGPDLLRAILARFDERATTSVYTNGQQILDASERLVGRANDAVAGTPLPRVSKVRPQLPAKNKDDRWGMESRYQSEAMIVDWSRSQPSAPGLPGVYEIIQTIRHRRRDSDGSGLGPDGFENALGFRLLELDETGRGGDAEQAVFELADALPFGESPVLLTYLCEGFQRYGRARLAATTGVLVWTRTRQRGGWGAFGAEANLEYLAGAFAVDATVASEVLGREAARTAITSDSSGISQALIQAAKAGALPWSDGPRDAAIQCWSAACDVIDRRTPRFPPSDVPEFPYVPSVDVEISQAELDRCVAAVALARVCASSREGKRRALIALGDLLEFRPESIVRDLDQIVGRLSDPITQHAVLSAALAISGVPDKLQRGLAETAGSELLDIRSVARGHLEVLPELPASSPPPELLAALRDADSYPTPSREAQELVGQFLAHRIAETEWLMPELADAILARLSDKNISAAIKKRVTSQLEASASRSRLRWPDAILSHEEEAERQFQSLAGSARMARIVVGDPIPDPANWERLVGMSLEPDAQTALAIEAVRIPRPDIQAAPDPSDPGWGDDVYGERNTIRSNGDLADLKIDGWICLGLIERREYESVRPDKGSRTSLTIAGVHAGEPDFGNIPLAAGSIRWWQDSGRGGLLSPEPFPLVAMTEDGPGPNGLGAPRFILAPTPALRGALDLRAADPEFAMADGSGEVAARLVVWRAEYEVSDYELTYPRIQGQALLVRPDRMAKLAESMPFDLTSVMIRTLFAQNDADIEPDE</sequence>
<keyword evidence="3" id="KW-1185">Reference proteome</keyword>
<dbReference type="InterPro" id="IPR027417">
    <property type="entry name" value="P-loop_NTPase"/>
</dbReference>
<protein>
    <submittedName>
        <fullName evidence="2">ATP-binding protein</fullName>
    </submittedName>
</protein>
<dbReference type="RefSeq" id="WP_301218678.1">
    <property type="nucleotide sequence ID" value="NZ_JAROCB010000002.1"/>
</dbReference>
<feature type="domain" description="Orc1-like AAA ATPase" evidence="1">
    <location>
        <begin position="281"/>
        <end position="443"/>
    </location>
</feature>
<proteinExistence type="predicted"/>
<name>A0ABT8IXQ0_9MICO</name>
<comment type="caution">
    <text evidence="2">The sequence shown here is derived from an EMBL/GenBank/DDBJ whole genome shotgun (WGS) entry which is preliminary data.</text>
</comment>
<dbReference type="Pfam" id="PF13191">
    <property type="entry name" value="AAA_16"/>
    <property type="match status" value="1"/>
</dbReference>
<dbReference type="SUPFAM" id="SSF52540">
    <property type="entry name" value="P-loop containing nucleoside triphosphate hydrolases"/>
    <property type="match status" value="1"/>
</dbReference>
<dbReference type="GO" id="GO:0005524">
    <property type="term" value="F:ATP binding"/>
    <property type="evidence" value="ECO:0007669"/>
    <property type="project" value="UniProtKB-KW"/>
</dbReference>
<accession>A0ABT8IXQ0</accession>
<reference evidence="2" key="1">
    <citation type="submission" date="2023-03" db="EMBL/GenBank/DDBJ databases">
        <title>MT1 and MT2 Draft Genomes of Novel Species.</title>
        <authorList>
            <person name="Venkateswaran K."/>
        </authorList>
    </citation>
    <scope>NUCLEOTIDE SEQUENCE</scope>
    <source>
        <strain evidence="2">F6_8S_P_1A</strain>
    </source>
</reference>